<dbReference type="RefSeq" id="XP_060434689.1">
    <property type="nucleotide sequence ID" value="XM_060580700.1"/>
</dbReference>
<protein>
    <submittedName>
        <fullName evidence="3">Uncharacterized protein</fullName>
    </submittedName>
</protein>
<evidence type="ECO:0000313" key="4">
    <source>
        <dbReference type="Proteomes" id="UP001224890"/>
    </source>
</evidence>
<gene>
    <name evidence="3" type="ORF">BDP55DRAFT_753867</name>
</gene>
<evidence type="ECO:0000256" key="2">
    <source>
        <dbReference type="SAM" id="Phobius"/>
    </source>
</evidence>
<feature type="region of interest" description="Disordered" evidence="1">
    <location>
        <begin position="23"/>
        <end position="56"/>
    </location>
</feature>
<dbReference type="AlphaFoldDB" id="A0AAJ0AZH3"/>
<keyword evidence="4" id="KW-1185">Reference proteome</keyword>
<organism evidence="3 4">
    <name type="scientific">Colletotrichum godetiae</name>
    <dbReference type="NCBI Taxonomy" id="1209918"/>
    <lineage>
        <taxon>Eukaryota</taxon>
        <taxon>Fungi</taxon>
        <taxon>Dikarya</taxon>
        <taxon>Ascomycota</taxon>
        <taxon>Pezizomycotina</taxon>
        <taxon>Sordariomycetes</taxon>
        <taxon>Hypocreomycetidae</taxon>
        <taxon>Glomerellales</taxon>
        <taxon>Glomerellaceae</taxon>
        <taxon>Colletotrichum</taxon>
        <taxon>Colletotrichum acutatum species complex</taxon>
    </lineage>
</organism>
<dbReference type="Proteomes" id="UP001224890">
    <property type="component" value="Unassembled WGS sequence"/>
</dbReference>
<accession>A0AAJ0AZH3</accession>
<keyword evidence="2" id="KW-0472">Membrane</keyword>
<dbReference type="EMBL" id="JAHMHR010000005">
    <property type="protein sequence ID" value="KAK1690994.1"/>
    <property type="molecule type" value="Genomic_DNA"/>
</dbReference>
<keyword evidence="2" id="KW-0812">Transmembrane</keyword>
<proteinExistence type="predicted"/>
<evidence type="ECO:0000313" key="3">
    <source>
        <dbReference type="EMBL" id="KAK1690994.1"/>
    </source>
</evidence>
<feature type="transmembrane region" description="Helical" evidence="2">
    <location>
        <begin position="328"/>
        <end position="354"/>
    </location>
</feature>
<comment type="caution">
    <text evidence="3">The sequence shown here is derived from an EMBL/GenBank/DDBJ whole genome shotgun (WGS) entry which is preliminary data.</text>
</comment>
<keyword evidence="2" id="KW-1133">Transmembrane helix</keyword>
<feature type="compositionally biased region" description="Acidic residues" evidence="1">
    <location>
        <begin position="31"/>
        <end position="43"/>
    </location>
</feature>
<dbReference type="GeneID" id="85465226"/>
<name>A0AAJ0AZH3_9PEZI</name>
<sequence>MNTINMTTRTYFATYPHVWNDPRPTFTTLESIDESDESDEGGADDAPTPEHHKNMLRSAARAEAITKALFEQIYAPGAHEVAAPGSKDSSATCTPTRPGCVECNTNNTGWTSFKDMDQEARTLAEYGIREARVKSRRSRFPYDNPAEEPLPRNEPWIKRFSYLEDGIEASKGFQRRADIVGGLSDDGQISELALPSPALAPTASSRFEEELRRWSLGSAALGDGYEHEREITSERHYCLFCHSGGDSEGEGSECSQSDEEMRRELEVVNWNIQQWIRGVSESDIDGETAPLSAADGSATPAGRCGGVVAGAETGGRGWDLEDDECCPWSVLVAALVLNLTGIAFLLACIARGLWAEWQ</sequence>
<evidence type="ECO:0000256" key="1">
    <source>
        <dbReference type="SAM" id="MobiDB-lite"/>
    </source>
</evidence>
<reference evidence="3" key="1">
    <citation type="submission" date="2021-06" db="EMBL/GenBank/DDBJ databases">
        <title>Comparative genomics, transcriptomics and evolutionary studies reveal genomic signatures of adaptation to plant cell wall in hemibiotrophic fungi.</title>
        <authorList>
            <consortium name="DOE Joint Genome Institute"/>
            <person name="Baroncelli R."/>
            <person name="Diaz J.F."/>
            <person name="Benocci T."/>
            <person name="Peng M."/>
            <person name="Battaglia E."/>
            <person name="Haridas S."/>
            <person name="Andreopoulos W."/>
            <person name="Labutti K."/>
            <person name="Pangilinan J."/>
            <person name="Floch G.L."/>
            <person name="Makela M.R."/>
            <person name="Henrissat B."/>
            <person name="Grigoriev I.V."/>
            <person name="Crouch J.A."/>
            <person name="De Vries R.P."/>
            <person name="Sukno S.A."/>
            <person name="Thon M.R."/>
        </authorList>
    </citation>
    <scope>NUCLEOTIDE SEQUENCE</scope>
    <source>
        <strain evidence="3">CBS 193.32</strain>
    </source>
</reference>